<feature type="region of interest" description="Disordered" evidence="1">
    <location>
        <begin position="1"/>
        <end position="36"/>
    </location>
</feature>
<evidence type="ECO:0000313" key="3">
    <source>
        <dbReference type="Proteomes" id="UP000799757"/>
    </source>
</evidence>
<dbReference type="EMBL" id="MU002089">
    <property type="protein sequence ID" value="KAF2790185.1"/>
    <property type="molecule type" value="Genomic_DNA"/>
</dbReference>
<feature type="region of interest" description="Disordered" evidence="1">
    <location>
        <begin position="208"/>
        <end position="246"/>
    </location>
</feature>
<protein>
    <submittedName>
        <fullName evidence="2">Uncharacterized protein</fullName>
    </submittedName>
</protein>
<feature type="region of interest" description="Disordered" evidence="1">
    <location>
        <begin position="167"/>
        <end position="188"/>
    </location>
</feature>
<feature type="compositionally biased region" description="Basic and acidic residues" evidence="1">
    <location>
        <begin position="216"/>
        <end position="246"/>
    </location>
</feature>
<dbReference type="AlphaFoldDB" id="A0A6A6X1Z5"/>
<keyword evidence="3" id="KW-1185">Reference proteome</keyword>
<proteinExistence type="predicted"/>
<feature type="compositionally biased region" description="Basic and acidic residues" evidence="1">
    <location>
        <begin position="52"/>
        <end position="67"/>
    </location>
</feature>
<dbReference type="InterPro" id="IPR053030">
    <property type="entry name" value="Ribosomal_biogenesis_FAF1-like"/>
</dbReference>
<dbReference type="OrthoDB" id="5556956at2759"/>
<name>A0A6A6X1Z5_9PLEO</name>
<evidence type="ECO:0000313" key="2">
    <source>
        <dbReference type="EMBL" id="KAF2790185.1"/>
    </source>
</evidence>
<dbReference type="GO" id="GO:0005730">
    <property type="term" value="C:nucleolus"/>
    <property type="evidence" value="ECO:0007669"/>
    <property type="project" value="TreeGrafter"/>
</dbReference>
<feature type="compositionally biased region" description="Acidic residues" evidence="1">
    <location>
        <begin position="68"/>
        <end position="78"/>
    </location>
</feature>
<feature type="compositionally biased region" description="Low complexity" evidence="1">
    <location>
        <begin position="79"/>
        <end position="88"/>
    </location>
</feature>
<gene>
    <name evidence="2" type="ORF">K505DRAFT_340661</name>
</gene>
<feature type="compositionally biased region" description="Low complexity" evidence="1">
    <location>
        <begin position="18"/>
        <end position="31"/>
    </location>
</feature>
<feature type="non-terminal residue" evidence="2">
    <location>
        <position position="246"/>
    </location>
</feature>
<dbReference type="Proteomes" id="UP000799757">
    <property type="component" value="Unassembled WGS sequence"/>
</dbReference>
<sequence>MIPTTLGKRKRIARTELSRASPSPSPSIAPESGDEDIQAIFRRAFEAKFKPLAVEPKKTKMAEKEEEKVDEDEDEESDWSGISSSSDEGNNVEVIEYSATHDISEKASRAELRAFMSSKPPKPASISTLPNSKAKHTDGPTETVHLKNDLALQRLLRDSHLLSAVSSSSTATTSSTLNPPNPLTLTGSLRHKSTDLHLLSLGAKSSIHHQKNMPLPERRANAAKAKALEEKRRSEARENGIVLEKE</sequence>
<organism evidence="2 3">
    <name type="scientific">Melanomma pulvis-pyrius CBS 109.77</name>
    <dbReference type="NCBI Taxonomy" id="1314802"/>
    <lineage>
        <taxon>Eukaryota</taxon>
        <taxon>Fungi</taxon>
        <taxon>Dikarya</taxon>
        <taxon>Ascomycota</taxon>
        <taxon>Pezizomycotina</taxon>
        <taxon>Dothideomycetes</taxon>
        <taxon>Pleosporomycetidae</taxon>
        <taxon>Pleosporales</taxon>
        <taxon>Melanommataceae</taxon>
        <taxon>Melanomma</taxon>
    </lineage>
</organism>
<evidence type="ECO:0000256" key="1">
    <source>
        <dbReference type="SAM" id="MobiDB-lite"/>
    </source>
</evidence>
<feature type="region of interest" description="Disordered" evidence="1">
    <location>
        <begin position="52"/>
        <end position="91"/>
    </location>
</feature>
<reference evidence="2" key="1">
    <citation type="journal article" date="2020" name="Stud. Mycol.">
        <title>101 Dothideomycetes genomes: a test case for predicting lifestyles and emergence of pathogens.</title>
        <authorList>
            <person name="Haridas S."/>
            <person name="Albert R."/>
            <person name="Binder M."/>
            <person name="Bloem J."/>
            <person name="Labutti K."/>
            <person name="Salamov A."/>
            <person name="Andreopoulos B."/>
            <person name="Baker S."/>
            <person name="Barry K."/>
            <person name="Bills G."/>
            <person name="Bluhm B."/>
            <person name="Cannon C."/>
            <person name="Castanera R."/>
            <person name="Culley D."/>
            <person name="Daum C."/>
            <person name="Ezra D."/>
            <person name="Gonzalez J."/>
            <person name="Henrissat B."/>
            <person name="Kuo A."/>
            <person name="Liang C."/>
            <person name="Lipzen A."/>
            <person name="Lutzoni F."/>
            <person name="Magnuson J."/>
            <person name="Mondo S."/>
            <person name="Nolan M."/>
            <person name="Ohm R."/>
            <person name="Pangilinan J."/>
            <person name="Park H.-J."/>
            <person name="Ramirez L."/>
            <person name="Alfaro M."/>
            <person name="Sun H."/>
            <person name="Tritt A."/>
            <person name="Yoshinaga Y."/>
            <person name="Zwiers L.-H."/>
            <person name="Turgeon B."/>
            <person name="Goodwin S."/>
            <person name="Spatafora J."/>
            <person name="Crous P."/>
            <person name="Grigoriev I."/>
        </authorList>
    </citation>
    <scope>NUCLEOTIDE SEQUENCE</scope>
    <source>
        <strain evidence="2">CBS 109.77</strain>
    </source>
</reference>
<feature type="region of interest" description="Disordered" evidence="1">
    <location>
        <begin position="116"/>
        <end position="141"/>
    </location>
</feature>
<dbReference type="GO" id="GO:0000462">
    <property type="term" value="P:maturation of SSU-rRNA from tricistronic rRNA transcript (SSU-rRNA, 5.8S rRNA, LSU-rRNA)"/>
    <property type="evidence" value="ECO:0007669"/>
    <property type="project" value="TreeGrafter"/>
</dbReference>
<dbReference type="PANTHER" id="PTHR28096:SF1">
    <property type="entry name" value="PROTEIN FAF1"/>
    <property type="match status" value="1"/>
</dbReference>
<dbReference type="PANTHER" id="PTHR28096">
    <property type="entry name" value="PROTEIN FAF1"/>
    <property type="match status" value="1"/>
</dbReference>
<accession>A0A6A6X1Z5</accession>